<keyword evidence="2" id="KW-1185">Reference proteome</keyword>
<feature type="region of interest" description="Disordered" evidence="1">
    <location>
        <begin position="213"/>
        <end position="235"/>
    </location>
</feature>
<evidence type="ECO:0000256" key="1">
    <source>
        <dbReference type="SAM" id="MobiDB-lite"/>
    </source>
</evidence>
<dbReference type="AlphaFoldDB" id="A0A7R5KXF5"/>
<feature type="compositionally biased region" description="Gly residues" evidence="1">
    <location>
        <begin position="10"/>
        <end position="20"/>
    </location>
</feature>
<organism evidence="2 3">
    <name type="scientific">Pipra filicauda</name>
    <name type="common">Wire-tailed manakin</name>
    <dbReference type="NCBI Taxonomy" id="649802"/>
    <lineage>
        <taxon>Eukaryota</taxon>
        <taxon>Metazoa</taxon>
        <taxon>Chordata</taxon>
        <taxon>Craniata</taxon>
        <taxon>Vertebrata</taxon>
        <taxon>Euteleostomi</taxon>
        <taxon>Archelosauria</taxon>
        <taxon>Archosauria</taxon>
        <taxon>Dinosauria</taxon>
        <taxon>Saurischia</taxon>
        <taxon>Theropoda</taxon>
        <taxon>Coelurosauria</taxon>
        <taxon>Aves</taxon>
        <taxon>Neognathae</taxon>
        <taxon>Neoaves</taxon>
        <taxon>Telluraves</taxon>
        <taxon>Australaves</taxon>
        <taxon>Passeriformes</taxon>
        <taxon>Pipridae</taxon>
        <taxon>Pipra</taxon>
    </lineage>
</organism>
<reference evidence="3" key="1">
    <citation type="submission" date="2025-08" db="UniProtKB">
        <authorList>
            <consortium name="RefSeq"/>
        </authorList>
    </citation>
    <scope>IDENTIFICATION</scope>
    <source>
        <tissue evidence="3">Muscle</tissue>
    </source>
</reference>
<gene>
    <name evidence="3" type="primary">LOC114003833</name>
</gene>
<evidence type="ECO:0000313" key="2">
    <source>
        <dbReference type="Proteomes" id="UP000504627"/>
    </source>
</evidence>
<dbReference type="Proteomes" id="UP000504627">
    <property type="component" value="Unplaced"/>
</dbReference>
<protein>
    <submittedName>
        <fullName evidence="3">Uncharacterized protein LOC114003833</fullName>
    </submittedName>
</protein>
<evidence type="ECO:0000313" key="3">
    <source>
        <dbReference type="RefSeq" id="XP_039245766.1"/>
    </source>
</evidence>
<accession>A0A7R5KXF5</accession>
<feature type="region of interest" description="Disordered" evidence="1">
    <location>
        <begin position="1"/>
        <end position="59"/>
    </location>
</feature>
<dbReference type="InParanoid" id="A0A7R5KXF5"/>
<dbReference type="GeneID" id="114003833"/>
<dbReference type="RefSeq" id="XP_039245766.1">
    <property type="nucleotide sequence ID" value="XM_039389832.1"/>
</dbReference>
<sequence>MERVRAEGTPGTGGDFGGSRGEFWGFPRHPPRLPPRDSAWSSERSDWCEGGPASVGPAPDDLLIQWRLRRRRGEELALDTCPVGGATHWESPEPSETPIRGRFCTSHRQGATSSRPDSQESLQWEPYLRSRDATGALWGAPCWVSRDPQDALPPIRSDVQDAQQGAPSRQALVGWAPHDLRPPQFVPRTLSCGCCGATAGPYGNSSGLLRPSWSPPGTPPNLGGGNKAMKPQSCSCTDPKISSPTFGVTPDAPRVLARALLGVWGAYEGVWGGVLGVWS</sequence>
<proteinExistence type="predicted"/>
<name>A0A7R5KXF5_9PASS</name>